<comment type="caution">
    <text evidence="1">The sequence shown here is derived from an EMBL/GenBank/DDBJ whole genome shotgun (WGS) entry which is preliminary data.</text>
</comment>
<evidence type="ECO:0000313" key="1">
    <source>
        <dbReference type="EMBL" id="KLU22191.1"/>
    </source>
</evidence>
<dbReference type="EMBL" id="AEJF01000186">
    <property type="protein sequence ID" value="KLU22191.1"/>
    <property type="molecule type" value="Genomic_DNA"/>
</dbReference>
<protein>
    <submittedName>
        <fullName evidence="1">Uncharacterized protein</fullName>
    </submittedName>
</protein>
<proteinExistence type="predicted"/>
<dbReference type="Proteomes" id="UP000035963">
    <property type="component" value="Unassembled WGS sequence"/>
</dbReference>
<gene>
    <name evidence="1" type="ORF">EOS_31800</name>
</gene>
<name>A0A0J1CPD6_9BURK</name>
<keyword evidence="2" id="KW-1185">Reference proteome</keyword>
<dbReference type="AlphaFoldDB" id="A0A0J1CPD6"/>
<organism evidence="1 2">
    <name type="scientific">Caballeronia mineralivorans PML1(12)</name>
    <dbReference type="NCBI Taxonomy" id="908627"/>
    <lineage>
        <taxon>Bacteria</taxon>
        <taxon>Pseudomonadati</taxon>
        <taxon>Pseudomonadota</taxon>
        <taxon>Betaproteobacteria</taxon>
        <taxon>Burkholderiales</taxon>
        <taxon>Burkholderiaceae</taxon>
        <taxon>Caballeronia</taxon>
    </lineage>
</organism>
<reference evidence="1 2" key="1">
    <citation type="journal article" date="2015" name="Genome Announc.">
        <title>Draft Genome Sequence of Burkholderia sp. Strain PML1(12), an Ectomycorrhizosphere-Inhabiting Bacterium with Effective Mineral-Weathering Ability.</title>
        <authorList>
            <person name="Uroz S."/>
            <person name="Oger P."/>
        </authorList>
    </citation>
    <scope>NUCLEOTIDE SEQUENCE [LARGE SCALE GENOMIC DNA]</scope>
    <source>
        <strain evidence="2">PML1(12)</strain>
    </source>
</reference>
<evidence type="ECO:0000313" key="2">
    <source>
        <dbReference type="Proteomes" id="UP000035963"/>
    </source>
</evidence>
<sequence length="60" mass="6614">MVIGLHHVEDYKKIKVANALDGCSSSGPTAMRSVVWASPMVIWHLKPTEQGWMAVDFSSL</sequence>
<dbReference type="PATRIC" id="fig|908627.4.peg.7087"/>
<accession>A0A0J1CPD6</accession>